<dbReference type="AlphaFoldDB" id="X1HQJ9"/>
<dbReference type="InterPro" id="IPR011856">
    <property type="entry name" value="tRNA_endonuc-like_dom_sf"/>
</dbReference>
<accession>X1HQJ9</accession>
<feature type="domain" description="Endonuclease NucS C-terminal" evidence="1">
    <location>
        <begin position="24"/>
        <end position="71"/>
    </location>
</feature>
<evidence type="ECO:0000313" key="2">
    <source>
        <dbReference type="EMBL" id="GAH47538.1"/>
    </source>
</evidence>
<sequence length="91" mass="10335">MPIEQLIWKVGTTPIKLSGSSLTSENELEDMICKDISILNEEWLPIGRQVLTEHGGQIDILAINENGNLIISWFRDIHRCKSTGVKRETIF</sequence>
<dbReference type="GO" id="GO:0003676">
    <property type="term" value="F:nucleic acid binding"/>
    <property type="evidence" value="ECO:0007669"/>
    <property type="project" value="InterPro"/>
</dbReference>
<dbReference type="Gene3D" id="3.40.1350.10">
    <property type="match status" value="1"/>
</dbReference>
<name>X1HQJ9_9ZZZZ</name>
<organism evidence="2">
    <name type="scientific">marine sediment metagenome</name>
    <dbReference type="NCBI Taxonomy" id="412755"/>
    <lineage>
        <taxon>unclassified sequences</taxon>
        <taxon>metagenomes</taxon>
        <taxon>ecological metagenomes</taxon>
    </lineage>
</organism>
<protein>
    <recommendedName>
        <fullName evidence="1">Endonuclease NucS C-terminal domain-containing protein</fullName>
    </recommendedName>
</protein>
<reference evidence="2" key="1">
    <citation type="journal article" date="2014" name="Front. Microbiol.">
        <title>High frequency of phylogenetically diverse reductive dehalogenase-homologous genes in deep subseafloor sedimentary metagenomes.</title>
        <authorList>
            <person name="Kawai M."/>
            <person name="Futagami T."/>
            <person name="Toyoda A."/>
            <person name="Takaki Y."/>
            <person name="Nishi S."/>
            <person name="Hori S."/>
            <person name="Arai W."/>
            <person name="Tsubouchi T."/>
            <person name="Morono Y."/>
            <person name="Uchiyama I."/>
            <person name="Ito T."/>
            <person name="Fujiyama A."/>
            <person name="Inagaki F."/>
            <person name="Takami H."/>
        </authorList>
    </citation>
    <scope>NUCLEOTIDE SEQUENCE</scope>
    <source>
        <strain evidence="2">Expedition CK06-06</strain>
    </source>
</reference>
<dbReference type="GO" id="GO:0004519">
    <property type="term" value="F:endonuclease activity"/>
    <property type="evidence" value="ECO:0007669"/>
    <property type="project" value="InterPro"/>
</dbReference>
<proteinExistence type="predicted"/>
<dbReference type="EMBL" id="BARU01024096">
    <property type="protein sequence ID" value="GAH47538.1"/>
    <property type="molecule type" value="Genomic_DNA"/>
</dbReference>
<dbReference type="Pfam" id="PF01939">
    <property type="entry name" value="NucS_C"/>
    <property type="match status" value="1"/>
</dbReference>
<comment type="caution">
    <text evidence="2">The sequence shown here is derived from an EMBL/GenBank/DDBJ whole genome shotgun (WGS) entry which is preliminary data.</text>
</comment>
<dbReference type="InterPro" id="IPR048301">
    <property type="entry name" value="NucS_C"/>
</dbReference>
<gene>
    <name evidence="2" type="ORF">S03H2_39026</name>
</gene>
<evidence type="ECO:0000259" key="1">
    <source>
        <dbReference type="Pfam" id="PF01939"/>
    </source>
</evidence>